<feature type="compositionally biased region" description="Polar residues" evidence="1">
    <location>
        <begin position="151"/>
        <end position="161"/>
    </location>
</feature>
<evidence type="ECO:0000256" key="1">
    <source>
        <dbReference type="SAM" id="MobiDB-lite"/>
    </source>
</evidence>
<sequence length="323" mass="33996">MAVFKWLRGLPENPSPITEEAVASPFGLESHELLTSRAPLAECEEGALELASRQITSTDHSSHLSSCSLRPVTSSQLGDRKSASRLLDGLSPTALLQSAAISQPLLQSLQSECRVRSFQDTGAGTSDRHLPTTQFASRATLNSLLDAATNTQSADLPSSKESVPVGLRSLPSTTATSFGADMHSKKPGAKSRASGQAARHKVQGQMTLNHGRQLRDAGDNSRLSPLVSAAGVTRGVAGSLPQLRLAGIQPMSGPAGRSLETSIGGLRRVLEADEHWPSEPVFPTPPDRCAIDAREQGVAATTPDFLNPGADVVSGNMGKSRRK</sequence>
<proteinExistence type="predicted"/>
<feature type="region of interest" description="Disordered" evidence="1">
    <location>
        <begin position="299"/>
        <end position="323"/>
    </location>
</feature>
<reference evidence="2" key="1">
    <citation type="submission" date="2018-11" db="EMBL/GenBank/DDBJ databases">
        <authorList>
            <consortium name="Pathogen Informatics"/>
        </authorList>
    </citation>
    <scope>NUCLEOTIDE SEQUENCE</scope>
</reference>
<name>A0A448X1B3_9PLAT</name>
<dbReference type="AlphaFoldDB" id="A0A448X1B3"/>
<keyword evidence="3" id="KW-1185">Reference proteome</keyword>
<gene>
    <name evidence="2" type="ORF">PXEA_LOCUS19112</name>
</gene>
<dbReference type="Proteomes" id="UP000784294">
    <property type="component" value="Unassembled WGS sequence"/>
</dbReference>
<evidence type="ECO:0000313" key="3">
    <source>
        <dbReference type="Proteomes" id="UP000784294"/>
    </source>
</evidence>
<comment type="caution">
    <text evidence="2">The sequence shown here is derived from an EMBL/GenBank/DDBJ whole genome shotgun (WGS) entry which is preliminary data.</text>
</comment>
<protein>
    <submittedName>
        <fullName evidence="2">Uncharacterized protein</fullName>
    </submittedName>
</protein>
<dbReference type="EMBL" id="CAAALY010075559">
    <property type="protein sequence ID" value="VEL25672.1"/>
    <property type="molecule type" value="Genomic_DNA"/>
</dbReference>
<evidence type="ECO:0000313" key="2">
    <source>
        <dbReference type="EMBL" id="VEL25672.1"/>
    </source>
</evidence>
<feature type="region of interest" description="Disordered" evidence="1">
    <location>
        <begin position="61"/>
        <end position="80"/>
    </location>
</feature>
<organism evidence="2 3">
    <name type="scientific">Protopolystoma xenopodis</name>
    <dbReference type="NCBI Taxonomy" id="117903"/>
    <lineage>
        <taxon>Eukaryota</taxon>
        <taxon>Metazoa</taxon>
        <taxon>Spiralia</taxon>
        <taxon>Lophotrochozoa</taxon>
        <taxon>Platyhelminthes</taxon>
        <taxon>Monogenea</taxon>
        <taxon>Polyopisthocotylea</taxon>
        <taxon>Polystomatidea</taxon>
        <taxon>Polystomatidae</taxon>
        <taxon>Protopolystoma</taxon>
    </lineage>
</organism>
<accession>A0A448X1B3</accession>
<feature type="region of interest" description="Disordered" evidence="1">
    <location>
        <begin position="151"/>
        <end position="198"/>
    </location>
</feature>